<evidence type="ECO:0000313" key="1">
    <source>
        <dbReference type="EMBL" id="TQI93913.1"/>
    </source>
</evidence>
<dbReference type="Proteomes" id="UP000320876">
    <property type="component" value="Unassembled WGS sequence"/>
</dbReference>
<sequence>MVSPSNQRCDDLTTLELDDLLNEMRGRHWAFHYFGLRDDPKAIGAVYDWSTCADVVILRDEDDATAFRVPTFPDTDVFAPEMVSWQYHAAAIWTLRAVLTLPRPGAPGAPIGLLAPAEKCTVPQDWRRPMTVHP</sequence>
<protein>
    <submittedName>
        <fullName evidence="1">Uncharacterized protein</fullName>
    </submittedName>
</protein>
<name>A0A542CSW2_AMYCI</name>
<gene>
    <name evidence="1" type="ORF">FB471_6059</name>
</gene>
<organism evidence="1 2">
    <name type="scientific">Amycolatopsis cihanbeyliensis</name>
    <dbReference type="NCBI Taxonomy" id="1128664"/>
    <lineage>
        <taxon>Bacteria</taxon>
        <taxon>Bacillati</taxon>
        <taxon>Actinomycetota</taxon>
        <taxon>Actinomycetes</taxon>
        <taxon>Pseudonocardiales</taxon>
        <taxon>Pseudonocardiaceae</taxon>
        <taxon>Amycolatopsis</taxon>
    </lineage>
</organism>
<proteinExistence type="predicted"/>
<keyword evidence="2" id="KW-1185">Reference proteome</keyword>
<accession>A0A542CSW2</accession>
<comment type="caution">
    <text evidence="1">The sequence shown here is derived from an EMBL/GenBank/DDBJ whole genome shotgun (WGS) entry which is preliminary data.</text>
</comment>
<dbReference type="EMBL" id="VFML01000002">
    <property type="protein sequence ID" value="TQI93913.1"/>
    <property type="molecule type" value="Genomic_DNA"/>
</dbReference>
<dbReference type="AlphaFoldDB" id="A0A542CSW2"/>
<reference evidence="1 2" key="1">
    <citation type="submission" date="2019-06" db="EMBL/GenBank/DDBJ databases">
        <title>Sequencing the genomes of 1000 actinobacteria strains.</title>
        <authorList>
            <person name="Klenk H.-P."/>
        </authorList>
    </citation>
    <scope>NUCLEOTIDE SEQUENCE [LARGE SCALE GENOMIC DNA]</scope>
    <source>
        <strain evidence="1 2">DSM 45679</strain>
    </source>
</reference>
<evidence type="ECO:0000313" key="2">
    <source>
        <dbReference type="Proteomes" id="UP000320876"/>
    </source>
</evidence>